<dbReference type="PANTHER" id="PTHR43020">
    <property type="entry name" value="CDK5 REGULATORY SUBUNIT-ASSOCIATED PROTEIN 1"/>
    <property type="match status" value="1"/>
</dbReference>
<evidence type="ECO:0000256" key="6">
    <source>
        <dbReference type="ARBA" id="ARBA00023004"/>
    </source>
</evidence>
<evidence type="ECO:0000256" key="7">
    <source>
        <dbReference type="ARBA" id="ARBA00023014"/>
    </source>
</evidence>
<dbReference type="SFLD" id="SFLDG01061">
    <property type="entry name" value="methylthiotransferase"/>
    <property type="match status" value="1"/>
</dbReference>
<dbReference type="Proteomes" id="UP001165160">
    <property type="component" value="Unassembled WGS sequence"/>
</dbReference>
<dbReference type="InterPro" id="IPR020612">
    <property type="entry name" value="Methylthiotransferase_CS"/>
</dbReference>
<dbReference type="CDD" id="cd01335">
    <property type="entry name" value="Radical_SAM"/>
    <property type="match status" value="1"/>
</dbReference>
<dbReference type="SFLD" id="SFLDF00273">
    <property type="entry name" value="(dimethylallyl)adenosine_tRNA"/>
    <property type="match status" value="1"/>
</dbReference>
<dbReference type="InterPro" id="IPR038135">
    <property type="entry name" value="Methylthiotransferase_N_sf"/>
</dbReference>
<keyword evidence="13" id="KW-1185">Reference proteome</keyword>
<dbReference type="PROSITE" id="PS01278">
    <property type="entry name" value="MTTASE_RADICAL"/>
    <property type="match status" value="1"/>
</dbReference>
<dbReference type="PROSITE" id="PS51918">
    <property type="entry name" value="RADICAL_SAM"/>
    <property type="match status" value="1"/>
</dbReference>
<dbReference type="InterPro" id="IPR007197">
    <property type="entry name" value="rSAM"/>
</dbReference>
<keyword evidence="7" id="KW-0411">Iron-sulfur</keyword>
<keyword evidence="3" id="KW-0004">4Fe-4S</keyword>
<comment type="cofactor">
    <cofactor evidence="1">
        <name>[4Fe-4S] cluster</name>
        <dbReference type="ChEBI" id="CHEBI:49883"/>
    </cofactor>
</comment>
<evidence type="ECO:0000256" key="4">
    <source>
        <dbReference type="ARBA" id="ARBA00022691"/>
    </source>
</evidence>
<evidence type="ECO:0008006" key="14">
    <source>
        <dbReference type="Google" id="ProtNLM"/>
    </source>
</evidence>
<evidence type="ECO:0000256" key="2">
    <source>
        <dbReference type="ARBA" id="ARBA00009815"/>
    </source>
</evidence>
<dbReference type="SFLD" id="SFLDG01082">
    <property type="entry name" value="B12-binding_domain_containing"/>
    <property type="match status" value="1"/>
</dbReference>
<dbReference type="Gene3D" id="3.80.30.20">
    <property type="entry name" value="tm_1862 like domain"/>
    <property type="match status" value="1"/>
</dbReference>
<dbReference type="InterPro" id="IPR002792">
    <property type="entry name" value="TRAM_dom"/>
</dbReference>
<evidence type="ECO:0000259" key="11">
    <source>
        <dbReference type="PROSITE" id="PS51918"/>
    </source>
</evidence>
<dbReference type="SUPFAM" id="SSF102114">
    <property type="entry name" value="Radical SAM enzymes"/>
    <property type="match status" value="1"/>
</dbReference>
<dbReference type="SFLD" id="SFLDS00029">
    <property type="entry name" value="Radical_SAM"/>
    <property type="match status" value="1"/>
</dbReference>
<sequence length="566" mass="63574">MAAVFHLKPSSKIPSSIRNVLRHSTLRFKPTESKTSRKTSRLDGLRRKLKEENDGSVPLVTFTMPESDTESDTDSVQCDEESYSFHLKTYGCQMNVSDSSIVRSVLLSSTSPKFHEVEDSSNADISLTNTCAIRENAETKVWNRMYSLRASEKNKPSTSPKQIIALLGCMSERLKTSVFSDSKASIDVVCGPDAYASLPSLLSSALTKQERGCNTELSFTETYDDVVPVRSAESLTESYISIMRGCNNMCSYCIVPFTRGRERSKGVEHILDDFRRLVDSGVKEVTLLGQNVNSYHDKTTGSNCYEPSNPGFKNMYKRSGSGMYFTDLMDSVSRIDSSVRIRFTSPHPKDFPERLLDLIAERVNLCNSIHLPAQSGSATVLERMRRGYDAESYLKVVDAARSKIEGVSISSDFITGFCGETEEEHCKTLELMERVRYDQAFMFKYSMRGKTHAHRRMEDDVEEKVKGRRLEEVIEVFRRNVQAKNEEEEMGQERVVLVEGTAKRSTAENRTLTGRTDGNKRVVFGDGCGAKAGEYVKVRINEVRGHTLRGEEIGRCDIKGNLENVG</sequence>
<organism evidence="12 13">
    <name type="scientific">Triparma verrucosa</name>
    <dbReference type="NCBI Taxonomy" id="1606542"/>
    <lineage>
        <taxon>Eukaryota</taxon>
        <taxon>Sar</taxon>
        <taxon>Stramenopiles</taxon>
        <taxon>Ochrophyta</taxon>
        <taxon>Bolidophyceae</taxon>
        <taxon>Parmales</taxon>
        <taxon>Triparmaceae</taxon>
        <taxon>Triparma</taxon>
    </lineage>
</organism>
<name>A0A9W7C1L2_9STRA</name>
<dbReference type="Pfam" id="PF01938">
    <property type="entry name" value="TRAM"/>
    <property type="match status" value="1"/>
</dbReference>
<dbReference type="Pfam" id="PF00919">
    <property type="entry name" value="UPF0004"/>
    <property type="match status" value="1"/>
</dbReference>
<dbReference type="EMBL" id="BRXX01000181">
    <property type="protein sequence ID" value="GMH96310.1"/>
    <property type="molecule type" value="Genomic_DNA"/>
</dbReference>
<dbReference type="InterPro" id="IPR023404">
    <property type="entry name" value="rSAM_horseshoe"/>
</dbReference>
<keyword evidence="5" id="KW-0479">Metal-binding</keyword>
<dbReference type="AlphaFoldDB" id="A0A9W7C1L2"/>
<evidence type="ECO:0000256" key="1">
    <source>
        <dbReference type="ARBA" id="ARBA00001966"/>
    </source>
</evidence>
<evidence type="ECO:0000259" key="10">
    <source>
        <dbReference type="PROSITE" id="PS51449"/>
    </source>
</evidence>
<dbReference type="GO" id="GO:0046872">
    <property type="term" value="F:metal ion binding"/>
    <property type="evidence" value="ECO:0007669"/>
    <property type="project" value="UniProtKB-KW"/>
</dbReference>
<dbReference type="GO" id="GO:0005829">
    <property type="term" value="C:cytosol"/>
    <property type="evidence" value="ECO:0007669"/>
    <property type="project" value="TreeGrafter"/>
</dbReference>
<evidence type="ECO:0000256" key="5">
    <source>
        <dbReference type="ARBA" id="ARBA00022723"/>
    </source>
</evidence>
<dbReference type="NCBIfam" id="TIGR00089">
    <property type="entry name" value="MiaB/RimO family radical SAM methylthiotransferase"/>
    <property type="match status" value="1"/>
</dbReference>
<dbReference type="FunFam" id="3.40.50.12160:FF:000003">
    <property type="entry name" value="CDK5 regulatory subunit-associated protein 1"/>
    <property type="match status" value="1"/>
</dbReference>
<proteinExistence type="inferred from homology"/>
<dbReference type="InterPro" id="IPR013848">
    <property type="entry name" value="Methylthiotransferase_N"/>
</dbReference>
<dbReference type="GO" id="GO:0051539">
    <property type="term" value="F:4 iron, 4 sulfur cluster binding"/>
    <property type="evidence" value="ECO:0007669"/>
    <property type="project" value="UniProtKB-KW"/>
</dbReference>
<evidence type="ECO:0000256" key="3">
    <source>
        <dbReference type="ARBA" id="ARBA00022485"/>
    </source>
</evidence>
<dbReference type="InterPro" id="IPR006638">
    <property type="entry name" value="Elp3/MiaA/NifB-like_rSAM"/>
</dbReference>
<dbReference type="Pfam" id="PF04055">
    <property type="entry name" value="Radical_SAM"/>
    <property type="match status" value="1"/>
</dbReference>
<gene>
    <name evidence="12" type="ORF">TrVE_jg3720</name>
</gene>
<dbReference type="SMART" id="SM00729">
    <property type="entry name" value="Elp3"/>
    <property type="match status" value="1"/>
</dbReference>
<feature type="domain" description="TRAM" evidence="9">
    <location>
        <begin position="487"/>
        <end position="554"/>
    </location>
</feature>
<evidence type="ECO:0000313" key="12">
    <source>
        <dbReference type="EMBL" id="GMH96310.1"/>
    </source>
</evidence>
<dbReference type="PROSITE" id="PS51449">
    <property type="entry name" value="MTTASE_N"/>
    <property type="match status" value="1"/>
</dbReference>
<dbReference type="PANTHER" id="PTHR43020:SF2">
    <property type="entry name" value="MITOCHONDRIAL TRNA METHYLTHIOTRANSFERASE CDK5RAP1"/>
    <property type="match status" value="1"/>
</dbReference>
<evidence type="ECO:0000256" key="8">
    <source>
        <dbReference type="SAM" id="MobiDB-lite"/>
    </source>
</evidence>
<comment type="caution">
    <text evidence="12">The sequence shown here is derived from an EMBL/GenBank/DDBJ whole genome shotgun (WGS) entry which is preliminary data.</text>
</comment>
<reference evidence="13" key="1">
    <citation type="journal article" date="2023" name="Commun. Biol.">
        <title>Genome analysis of Parmales, the sister group of diatoms, reveals the evolutionary specialization of diatoms from phago-mixotrophs to photoautotrophs.</title>
        <authorList>
            <person name="Ban H."/>
            <person name="Sato S."/>
            <person name="Yoshikawa S."/>
            <person name="Yamada K."/>
            <person name="Nakamura Y."/>
            <person name="Ichinomiya M."/>
            <person name="Sato N."/>
            <person name="Blanc-Mathieu R."/>
            <person name="Endo H."/>
            <person name="Kuwata A."/>
            <person name="Ogata H."/>
        </authorList>
    </citation>
    <scope>NUCLEOTIDE SEQUENCE [LARGE SCALE GENOMIC DNA]</scope>
    <source>
        <strain evidence="13">NIES 3699</strain>
    </source>
</reference>
<comment type="similarity">
    <text evidence="2">Belongs to the methylthiotransferase family. MiaB subfamily.</text>
</comment>
<accession>A0A9W7C1L2</accession>
<evidence type="ECO:0000259" key="9">
    <source>
        <dbReference type="PROSITE" id="PS50926"/>
    </source>
</evidence>
<dbReference type="InterPro" id="IPR006463">
    <property type="entry name" value="MiaB_methiolase"/>
</dbReference>
<dbReference type="InterPro" id="IPR058240">
    <property type="entry name" value="rSAM_sf"/>
</dbReference>
<dbReference type="SFLD" id="SFLDF00413">
    <property type="entry name" value="CDK5RAP1"/>
    <property type="match status" value="1"/>
</dbReference>
<feature type="region of interest" description="Disordered" evidence="8">
    <location>
        <begin position="30"/>
        <end position="50"/>
    </location>
</feature>
<keyword evidence="6" id="KW-0408">Iron</keyword>
<dbReference type="InterPro" id="IPR005839">
    <property type="entry name" value="Methylthiotransferase"/>
</dbReference>
<protein>
    <recommendedName>
        <fullName evidence="14">CDK5RAP1-like protein</fullName>
    </recommendedName>
</protein>
<keyword evidence="4" id="KW-0949">S-adenosyl-L-methionine</keyword>
<dbReference type="PROSITE" id="PS50926">
    <property type="entry name" value="TRAM"/>
    <property type="match status" value="1"/>
</dbReference>
<feature type="domain" description="Radical SAM core" evidence="11">
    <location>
        <begin position="232"/>
        <end position="484"/>
    </location>
</feature>
<dbReference type="FunFam" id="3.80.30.20:FF:000001">
    <property type="entry name" value="tRNA-2-methylthio-N(6)-dimethylallyladenosine synthase 2"/>
    <property type="match status" value="1"/>
</dbReference>
<evidence type="ECO:0000313" key="13">
    <source>
        <dbReference type="Proteomes" id="UP001165160"/>
    </source>
</evidence>
<dbReference type="GO" id="GO:0005739">
    <property type="term" value="C:mitochondrion"/>
    <property type="evidence" value="ECO:0007669"/>
    <property type="project" value="TreeGrafter"/>
</dbReference>
<feature type="domain" description="MTTase N-terminal" evidence="10">
    <location>
        <begin position="83"/>
        <end position="207"/>
    </location>
</feature>
<dbReference type="GO" id="GO:0035597">
    <property type="term" value="F:tRNA-2-methylthio-N(6)-dimethylallyladenosine(37) synthase activity"/>
    <property type="evidence" value="ECO:0007669"/>
    <property type="project" value="TreeGrafter"/>
</dbReference>
<dbReference type="NCBIfam" id="TIGR01574">
    <property type="entry name" value="miaB-methiolase"/>
    <property type="match status" value="1"/>
</dbReference>
<dbReference type="Gene3D" id="3.40.50.12160">
    <property type="entry name" value="Methylthiotransferase, N-terminal domain"/>
    <property type="match status" value="1"/>
</dbReference>